<dbReference type="Pfam" id="PF16595">
    <property type="entry name" value="Cas9_PI"/>
    <property type="match status" value="1"/>
</dbReference>
<keyword evidence="4 13" id="KW-0479">Metal-binding</keyword>
<dbReference type="Pfam" id="PF16593">
    <property type="entry name" value="Cas9-BH"/>
    <property type="match status" value="1"/>
</dbReference>
<dbReference type="HAMAP" id="MF_01480">
    <property type="entry name" value="Cas9"/>
    <property type="match status" value="1"/>
</dbReference>
<dbReference type="GO" id="GO:0004519">
    <property type="term" value="F:endonuclease activity"/>
    <property type="evidence" value="ECO:0007669"/>
    <property type="project" value="UniProtKB-UniRule"/>
</dbReference>
<evidence type="ECO:0000256" key="8">
    <source>
        <dbReference type="ARBA" id="ARBA00022884"/>
    </source>
</evidence>
<evidence type="ECO:0000256" key="9">
    <source>
        <dbReference type="ARBA" id="ARBA00023118"/>
    </source>
</evidence>
<keyword evidence="6 13" id="KW-0378">Hydrolase</keyword>
<dbReference type="EMBL" id="QVOQ01000020">
    <property type="protein sequence ID" value="MCX7579456.1"/>
    <property type="molecule type" value="Genomic_DNA"/>
</dbReference>
<dbReference type="Proteomes" id="UP001080333">
    <property type="component" value="Unassembled WGS sequence"/>
</dbReference>
<evidence type="ECO:0000256" key="11">
    <source>
        <dbReference type="ARBA" id="ARBA00023211"/>
    </source>
</evidence>
<name>A0A9X3EA78_9LACO</name>
<proteinExistence type="inferred from homology"/>
<evidence type="ECO:0000256" key="7">
    <source>
        <dbReference type="ARBA" id="ARBA00022842"/>
    </source>
</evidence>
<comment type="domain">
    <text evidence="13">Has 2 endonuclease domains. The discontinuous RuvC-like domain cleaves the target DNA noncomplementary to crRNA while the HNH nuclease domain cleaves the target DNA complementary to crRNA.</text>
</comment>
<keyword evidence="10 13" id="KW-0238">DNA-binding</keyword>
<dbReference type="InterPro" id="IPR028629">
    <property type="entry name" value="Cas9"/>
</dbReference>
<feature type="binding site" evidence="13">
    <location>
        <position position="8"/>
    </location>
    <ligand>
        <name>Mg(2+)</name>
        <dbReference type="ChEBI" id="CHEBI:18420"/>
        <label>1</label>
    </ligand>
</feature>
<keyword evidence="7 13" id="KW-0460">Magnesium</keyword>
<dbReference type="InterPro" id="IPR032240">
    <property type="entry name" value="Cas9_REC"/>
</dbReference>
<evidence type="ECO:0000256" key="5">
    <source>
        <dbReference type="ARBA" id="ARBA00022759"/>
    </source>
</evidence>
<dbReference type="InterPro" id="IPR033114">
    <property type="entry name" value="HNH_CAS9"/>
</dbReference>
<reference evidence="15" key="1">
    <citation type="submission" date="2018-08" db="EMBL/GenBank/DDBJ databases">
        <title>Draft genome sequences of Leuconostoc spp. and Weissella spp. with biocontrol potential.</title>
        <authorList>
            <person name="Lo R."/>
            <person name="Ho V.T.T."/>
            <person name="Turner M.S."/>
        </authorList>
    </citation>
    <scope>NUCLEOTIDE SEQUENCE</scope>
    <source>
        <strain evidence="15">156</strain>
    </source>
</reference>
<feature type="binding site" evidence="13">
    <location>
        <position position="800"/>
    </location>
    <ligand>
        <name>Mg(2+)</name>
        <dbReference type="ChEBI" id="CHEBI:18420"/>
        <label>1</label>
    </ligand>
</feature>
<comment type="function">
    <text evidence="13">CRISPR (clustered regularly interspaced short palindromic repeat) is an adaptive immune system that provides protection against mobile genetic elements (viruses, transposable elements and conjugative plasmids). CRISPR clusters contain spacers, sequences complementary to antecedent mobile elements, and target invading nucleic acids. CRISPR clusters are transcribed and processed into CRISPR RNA (crRNA). In type II CRISPR systems correct processing of pre-crRNA requires a trans-encoded small RNA (tracrRNA), endogenous ribonuclease 3 (rnc) and this protein. The tracrRNA serves as a guide for ribonuclease 3-aided processing of pre-crRNA. Subsequently Cas9/crRNA/tracrRNA endonucleolytically cleaves linear or circular dsDNA target complementary to the spacer; Cas9 is inactive in the absence of the 2 guide RNAs (gRNA). Cas9 recognizes the protospacer adjacent motif (PAM) in the CRISPR repeat sequences to help distinguish self versus nonself, as targets within the bacterial CRISPR locus do not have PAMs. PAM recognition is also required for catalytic activity.</text>
</comment>
<feature type="binding site" evidence="13">
    <location>
        <position position="800"/>
    </location>
    <ligand>
        <name>Mg(2+)</name>
        <dbReference type="ChEBI" id="CHEBI:18420"/>
        <label>2</label>
    </ligand>
</feature>
<dbReference type="InterPro" id="IPR032239">
    <property type="entry name" value="Cas9-BH"/>
</dbReference>
<feature type="domain" description="HNH Cas9-type" evidence="14">
    <location>
        <begin position="801"/>
        <end position="956"/>
    </location>
</feature>
<feature type="binding site" evidence="13">
    <location>
        <position position="796"/>
    </location>
    <ligand>
        <name>Mg(2+)</name>
        <dbReference type="ChEBI" id="CHEBI:18420"/>
        <label>1</label>
    </ligand>
</feature>
<keyword evidence="11" id="KW-0464">Manganese</keyword>
<dbReference type="Pfam" id="PF22702">
    <property type="entry name" value="Cas9_RuvC"/>
    <property type="match status" value="1"/>
</dbReference>
<evidence type="ECO:0000256" key="4">
    <source>
        <dbReference type="ARBA" id="ARBA00022723"/>
    </source>
</evidence>
<dbReference type="EC" id="3.1.-.-" evidence="13"/>
<evidence type="ECO:0000256" key="12">
    <source>
        <dbReference type="ARBA" id="ARBA00046380"/>
    </source>
</evidence>
<dbReference type="GO" id="GO:0003723">
    <property type="term" value="F:RNA binding"/>
    <property type="evidence" value="ECO:0007669"/>
    <property type="project" value="UniProtKB-UniRule"/>
</dbReference>
<evidence type="ECO:0000256" key="3">
    <source>
        <dbReference type="ARBA" id="ARBA00022722"/>
    </source>
</evidence>
<evidence type="ECO:0000313" key="16">
    <source>
        <dbReference type="Proteomes" id="UP001080333"/>
    </source>
</evidence>
<dbReference type="Pfam" id="PF13395">
    <property type="entry name" value="HNH_4"/>
    <property type="match status" value="1"/>
</dbReference>
<gene>
    <name evidence="13 15" type="primary">cas9</name>
    <name evidence="15" type="ORF">D0502_08710</name>
</gene>
<comment type="similarity">
    <text evidence="2">Belongs to the CRISPR-associated protein Cas9 family. Subtype II-A subfamily.</text>
</comment>
<protein>
    <recommendedName>
        <fullName evidence="13">CRISPR-associated endonuclease Cas9</fullName>
        <ecNumber evidence="13">3.1.-.-</ecNumber>
    </recommendedName>
</protein>
<keyword evidence="9 13" id="KW-0051">Antiviral defense</keyword>
<comment type="cofactor">
    <cofactor evidence="1 13">
        <name>Mg(2+)</name>
        <dbReference type="ChEBI" id="CHEBI:18420"/>
    </cofactor>
</comment>
<feature type="active site" description="Proton acceptor for HNH nuclease domain" evidence="13">
    <location>
        <position position="876"/>
    </location>
</feature>
<evidence type="ECO:0000256" key="13">
    <source>
        <dbReference type="HAMAP-Rule" id="MF_01480"/>
    </source>
</evidence>
<dbReference type="GO" id="GO:0043571">
    <property type="term" value="P:maintenance of CRISPR repeat elements"/>
    <property type="evidence" value="ECO:0007669"/>
    <property type="project" value="UniProtKB-UniRule"/>
</dbReference>
<feature type="binding site" evidence="13">
    <location>
        <position position="1007"/>
    </location>
    <ligand>
        <name>Mg(2+)</name>
        <dbReference type="ChEBI" id="CHEBI:18420"/>
        <label>2</label>
    </ligand>
</feature>
<accession>A0A9X3EA78</accession>
<dbReference type="RefSeq" id="WP_267287291.1">
    <property type="nucleotide sequence ID" value="NZ_QVOQ01000020.1"/>
</dbReference>
<comment type="subunit">
    <text evidence="12 13">Monomer. Binds crRNA and tracrRNA.</text>
</comment>
<keyword evidence="5 13" id="KW-0255">Endonuclease</keyword>
<dbReference type="GO" id="GO:0046872">
    <property type="term" value="F:metal ion binding"/>
    <property type="evidence" value="ECO:0007669"/>
    <property type="project" value="UniProtKB-UniRule"/>
</dbReference>
<dbReference type="InterPro" id="IPR032237">
    <property type="entry name" value="Cas9_PI"/>
</dbReference>
<dbReference type="InterPro" id="IPR055228">
    <property type="entry name" value="Cas9_RuvC"/>
</dbReference>
<comment type="caution">
    <text evidence="15">The sequence shown here is derived from an EMBL/GenBank/DDBJ whole genome shotgun (WGS) entry which is preliminary data.</text>
</comment>
<evidence type="ECO:0000259" key="14">
    <source>
        <dbReference type="PROSITE" id="PS51749"/>
    </source>
</evidence>
<evidence type="ECO:0000256" key="6">
    <source>
        <dbReference type="ARBA" id="ARBA00022801"/>
    </source>
</evidence>
<comment type="similarity">
    <text evidence="13">Belongs to the CRISPR-associated Cas9 family.</text>
</comment>
<dbReference type="GO" id="GO:0003677">
    <property type="term" value="F:DNA binding"/>
    <property type="evidence" value="ECO:0007669"/>
    <property type="project" value="UniProtKB-UniRule"/>
</dbReference>
<dbReference type="GO" id="GO:0051607">
    <property type="term" value="P:defense response to virus"/>
    <property type="evidence" value="ECO:0007669"/>
    <property type="project" value="UniProtKB-UniRule"/>
</dbReference>
<feature type="binding site" evidence="13">
    <location>
        <position position="8"/>
    </location>
    <ligand>
        <name>Mg(2+)</name>
        <dbReference type="ChEBI" id="CHEBI:18420"/>
        <label>2</label>
    </ligand>
</feature>
<evidence type="ECO:0000313" key="15">
    <source>
        <dbReference type="EMBL" id="MCX7579456.1"/>
    </source>
</evidence>
<sequence>MKYSVGLDIGTGSVGWAVIGEDYRLKRTKGKNLIGVRLFEGADTAAERRGYRTTRRRLSRRRWRLRLLNDIFASELSKIDENFLPRLKYSWVNKNDTDNVHFGVGVFDNSEQEKAFYQDYPTIYHLRQKLMTDNRQHDLREVYLAIHHIVKYRGHFLNSGEISANSSFDAQKFLALLREFDNTFYPDAVKFLNLDQLDLPDKISSEISYSKISKSERVDRVLQHVQLANSGAKKILKAILNAVVGNSVDSVAMFSLSDLDKEEKKKINHPVTDSKPFKYSDEEVEAKLDELSNLLQDEQKIEFLSLLKLSFDGLTLKMLLGNAKSVSEAMVERYKVHKDDLKFIKENILNSFSKDKKKEFDKYYEAHLAEKDVDNVDKYFKKIIDDSIISKDKKIELLQKIDDHDFLPSQRSKINGAIPHQLHRNELDKIISQQSKYYPFLADSYTQNGKTETKLAGLVNFRVPYYVGPLVSKENADRNNPDGGQNHWVEFKENTSLSNLTPWNFNEIVDKDKSAAKFIERLTGMDTYLIGEPTLPQNSLLYQKYNVLQELNNIRVDNHKLDVKIKQDVFEHLFKTQNSVSAKDVKNYLIANGYAAPSIQITGLSDTNEKTFNSKLSSYNYLVDKLGRTFVESVKSDVLEKIIELQTVFEDKTVLLRQLSMISELTLAQANQLAEKHWTGWGRLSRKLLSSKVVDVNKITNSTFYPATSRQTIIDTLYHTQLNLMEIINNAEDLYGVRQWISEQNKSDSSDTNDVYDQIQELAGDKKIKRGITQSFRILDDIVKAMGGEPERVYLEFARENQQSGVSFSRKNLLSKLYENDSLKQTFKELKSQLESETKENLQNDRLYLYYLQQGRDMYSNDELNIDQLSSYDIDHIIPQAYTKDNSFDNRVLVSSKANRLKTNASVVPSEVVEKMKPLWLRMKDQGFISKRKFENLTRRGDFSEQQKERFIARALVETRQIIVNVSSLIDSHFNHTKAVAVKSNMTTDMRHYTKVPKNRDINDYHHAHDALFVATVGQYIENKGFMKAGKLSDSVGNEYNRYTKKWIETARKNTNYGRVNPFGFVVGSMQTATRGKLDYETGELKVVKNNYWSKDDLDYLLKVVSYKKILVTTKLQDNKGAMYDANLISAKGSGKKKAQLQISKSKNIDLYGGFNKLQNEYSVLILNHDEYRWVSIPMYARNSSEQYLHDKYPDAKVILNHIPVGQPILLSNSSDPQKSKFASLRIATGGDYHNNFEFVPSVDVKKILDNIYLNHSVTDDEYKKVFESLLATLHDKFVFGIHQVMYNKIFDNKYLFDKMPDEAKRNVINSLLKFMNISKNQLGAVGKIGGKVNGVLYGFKTETEKGTSAGQLISNGKMQPHDIFIFQSPTGIFERRVTVAELANVIKDE</sequence>
<dbReference type="PROSITE" id="PS51749">
    <property type="entry name" value="HNH_CAS9"/>
    <property type="match status" value="1"/>
</dbReference>
<feature type="active site" description="For RuvC-like nuclease domain" evidence="13">
    <location>
        <position position="8"/>
    </location>
</feature>
<keyword evidence="8 13" id="KW-0694">RNA-binding</keyword>
<keyword evidence="3 13" id="KW-0540">Nuclease</keyword>
<dbReference type="InterPro" id="IPR003615">
    <property type="entry name" value="HNH_nuc"/>
</dbReference>
<evidence type="ECO:0000256" key="1">
    <source>
        <dbReference type="ARBA" id="ARBA00001946"/>
    </source>
</evidence>
<evidence type="ECO:0000256" key="2">
    <source>
        <dbReference type="ARBA" id="ARBA00005244"/>
    </source>
</evidence>
<dbReference type="NCBIfam" id="TIGR01865">
    <property type="entry name" value="cas_Csn1"/>
    <property type="match status" value="1"/>
</dbReference>
<evidence type="ECO:0000256" key="10">
    <source>
        <dbReference type="ARBA" id="ARBA00023125"/>
    </source>
</evidence>
<dbReference type="Pfam" id="PF16592">
    <property type="entry name" value="Cas9_REC"/>
    <property type="match status" value="1"/>
</dbReference>
<organism evidence="15 16">
    <name type="scientific">Leuconostoc falkenbergense</name>
    <dbReference type="NCBI Taxonomy" id="2766470"/>
    <lineage>
        <taxon>Bacteria</taxon>
        <taxon>Bacillati</taxon>
        <taxon>Bacillota</taxon>
        <taxon>Bacilli</taxon>
        <taxon>Lactobacillales</taxon>
        <taxon>Lactobacillaceae</taxon>
        <taxon>Leuconostoc</taxon>
    </lineage>
</organism>
<dbReference type="Gene3D" id="3.30.420.10">
    <property type="entry name" value="Ribonuclease H-like superfamily/Ribonuclease H"/>
    <property type="match status" value="2"/>
</dbReference>
<dbReference type="GO" id="GO:0016787">
    <property type="term" value="F:hydrolase activity"/>
    <property type="evidence" value="ECO:0007669"/>
    <property type="project" value="UniProtKB-KW"/>
</dbReference>
<dbReference type="InterPro" id="IPR036397">
    <property type="entry name" value="RNaseH_sf"/>
</dbReference>